<evidence type="ECO:0000313" key="1">
    <source>
        <dbReference type="EMBL" id="CAH2050403.1"/>
    </source>
</evidence>
<evidence type="ECO:0000313" key="2">
    <source>
        <dbReference type="Proteomes" id="UP000837857"/>
    </source>
</evidence>
<dbReference type="EMBL" id="OW152814">
    <property type="protein sequence ID" value="CAH2050403.1"/>
    <property type="molecule type" value="Genomic_DNA"/>
</dbReference>
<accession>A0ABN8IB06</accession>
<sequence length="132" mass="13775">MNALKPVLIKCRRRYNVKMQGVILFVLVGVASAALADGQFYVPRAYYTIDSEGHASAPVPLRRIRRSLNPYPYAYGGANANADANANARADGSGGDASANARANANAIAGTGGWALPPGAGYGAANPNFLRH</sequence>
<dbReference type="Proteomes" id="UP000837857">
    <property type="component" value="Chromosome 2"/>
</dbReference>
<organism evidence="1 2">
    <name type="scientific">Iphiclides podalirius</name>
    <name type="common">scarce swallowtail</name>
    <dbReference type="NCBI Taxonomy" id="110791"/>
    <lineage>
        <taxon>Eukaryota</taxon>
        <taxon>Metazoa</taxon>
        <taxon>Ecdysozoa</taxon>
        <taxon>Arthropoda</taxon>
        <taxon>Hexapoda</taxon>
        <taxon>Insecta</taxon>
        <taxon>Pterygota</taxon>
        <taxon>Neoptera</taxon>
        <taxon>Endopterygota</taxon>
        <taxon>Lepidoptera</taxon>
        <taxon>Glossata</taxon>
        <taxon>Ditrysia</taxon>
        <taxon>Papilionoidea</taxon>
        <taxon>Papilionidae</taxon>
        <taxon>Papilioninae</taxon>
        <taxon>Iphiclides</taxon>
    </lineage>
</organism>
<reference evidence="1" key="1">
    <citation type="submission" date="2022-03" db="EMBL/GenBank/DDBJ databases">
        <authorList>
            <person name="Martin H S."/>
        </authorList>
    </citation>
    <scope>NUCLEOTIDE SEQUENCE</scope>
</reference>
<feature type="non-terminal residue" evidence="1">
    <location>
        <position position="1"/>
    </location>
</feature>
<name>A0ABN8IB06_9NEOP</name>
<keyword evidence="2" id="KW-1185">Reference proteome</keyword>
<gene>
    <name evidence="1" type="ORF">IPOD504_LOCUS7430</name>
</gene>
<protein>
    <submittedName>
        <fullName evidence="1">Uncharacterized protein</fullName>
    </submittedName>
</protein>
<proteinExistence type="predicted"/>